<dbReference type="InterPro" id="IPR012910">
    <property type="entry name" value="Plug_dom"/>
</dbReference>
<gene>
    <name evidence="13" type="ORF">C8P68_106273</name>
</gene>
<keyword evidence="8 9" id="KW-0998">Cell outer membrane</keyword>
<evidence type="ECO:0000256" key="2">
    <source>
        <dbReference type="ARBA" id="ARBA00022448"/>
    </source>
</evidence>
<dbReference type="RefSeq" id="WP_170113647.1">
    <property type="nucleotide sequence ID" value="NZ_CP160205.1"/>
</dbReference>
<reference evidence="13 14" key="1">
    <citation type="submission" date="2018-04" db="EMBL/GenBank/DDBJ databases">
        <title>Genomic Encyclopedia of Archaeal and Bacterial Type Strains, Phase II (KMG-II): from individual species to whole genera.</title>
        <authorList>
            <person name="Goeker M."/>
        </authorList>
    </citation>
    <scope>NUCLEOTIDE SEQUENCE [LARGE SCALE GENOMIC DNA]</scope>
    <source>
        <strain evidence="13 14">DSM 26809</strain>
    </source>
</reference>
<evidence type="ECO:0000313" key="13">
    <source>
        <dbReference type="EMBL" id="PTQ95058.1"/>
    </source>
</evidence>
<evidence type="ECO:0000313" key="14">
    <source>
        <dbReference type="Proteomes" id="UP000244168"/>
    </source>
</evidence>
<keyword evidence="7 9" id="KW-0472">Membrane</keyword>
<keyword evidence="4 9" id="KW-0812">Transmembrane</keyword>
<sequence>MAFAQNTKVVTGKLLDAQSKDPLIGATVAVKGTTKATSVALDGSFKIAVPTDGATLTFSFIGYVSKDVQVTGTKLGVITLDPTSAAMKEVVVVGTQSIAISRQTPIAVSAVGAQYIEEKGAGAEFPELLQSTPGVTVSRLGGGYGDSRINIRGFSSNNVALLINGLPVNDVEAGKIYWNDWAGLQDVTTSIQVQRGIGASTVAVPSLGGTINITTKSTEANESGTIAQSFGSYNAQKTLVSYATGLSDKGWASSFLLSRSKGDGNAEGLYYTGYSYFLNVSKVINKSNSLSFNIMGAAQNHGQRYTFNTINTYRTAPQGIRYNSDYGYLNGQLLSAEQNYYNKPLASLNHNWTINDKSSLSTVLYGSWGDGAAVFTNNSPTSLPRTGNQFSPIDFNAVTKNNMANADGSSSTWLQNAQNNHSQYGVLSTYKRKIGQYISFLGGLDLRYYQGEHYYKVNDLLGGQYVSDPYKASNTTGDINNPNKLARTGDKINNDYTYYVQSEGVYLQTEYVKDNLSAFVALAGNNTGNKRLDYFNYLTTDPNRETKWVNFLGYQAKGGVNYNIDNQSNVFANVGYIQRSPLVATIFLNKKNDLNPDAKPEKLFTYELGYHFSSAAFTAEVNLYRSSYKDRAKAVAGPANQDGSITTANISGINEMHEGVEVFTRYRPFKGLTLNGQISIGNYYYTSNTGATQVTNDQGKSQNISALLLKGLKVGEFGSNSTGAQTTASLGADVDVMPHLKVGSNWNYRGHYYGAFDPSKLTFTGYQLYDIPDYSTLDVNAVYRFKLAGLDASLIGNVYNILNTTYISDSFDSSPSLTNVGAARLNTMGVWYGTPRTYMMTLKIKF</sequence>
<keyword evidence="13" id="KW-0675">Receptor</keyword>
<evidence type="ECO:0000259" key="12">
    <source>
        <dbReference type="Pfam" id="PF07715"/>
    </source>
</evidence>
<dbReference type="Gene3D" id="2.60.40.1120">
    <property type="entry name" value="Carboxypeptidase-like, regulatory domain"/>
    <property type="match status" value="1"/>
</dbReference>
<dbReference type="InterPro" id="IPR037066">
    <property type="entry name" value="Plug_dom_sf"/>
</dbReference>
<evidence type="ECO:0000259" key="11">
    <source>
        <dbReference type="Pfam" id="PF00593"/>
    </source>
</evidence>
<dbReference type="Pfam" id="PF07715">
    <property type="entry name" value="Plug"/>
    <property type="match status" value="1"/>
</dbReference>
<dbReference type="InterPro" id="IPR010917">
    <property type="entry name" value="TonB_rcpt_CS"/>
</dbReference>
<evidence type="ECO:0000256" key="10">
    <source>
        <dbReference type="RuleBase" id="RU003357"/>
    </source>
</evidence>
<dbReference type="GO" id="GO:0044718">
    <property type="term" value="P:siderophore transmembrane transport"/>
    <property type="evidence" value="ECO:0007669"/>
    <property type="project" value="TreeGrafter"/>
</dbReference>
<keyword evidence="5" id="KW-0732">Signal</keyword>
<evidence type="ECO:0000256" key="1">
    <source>
        <dbReference type="ARBA" id="ARBA00004571"/>
    </source>
</evidence>
<dbReference type="PANTHER" id="PTHR30069:SF39">
    <property type="entry name" value="BLL6183 PROTEIN"/>
    <property type="match status" value="1"/>
</dbReference>
<dbReference type="EMBL" id="QAOQ01000006">
    <property type="protein sequence ID" value="PTQ95058.1"/>
    <property type="molecule type" value="Genomic_DNA"/>
</dbReference>
<feature type="domain" description="TonB-dependent receptor-like beta-barrel" evidence="11">
    <location>
        <begin position="356"/>
        <end position="801"/>
    </location>
</feature>
<dbReference type="Gene3D" id="2.170.130.10">
    <property type="entry name" value="TonB-dependent receptor, plug domain"/>
    <property type="match status" value="1"/>
</dbReference>
<evidence type="ECO:0000256" key="8">
    <source>
        <dbReference type="ARBA" id="ARBA00023237"/>
    </source>
</evidence>
<evidence type="ECO:0000256" key="5">
    <source>
        <dbReference type="ARBA" id="ARBA00022729"/>
    </source>
</evidence>
<dbReference type="AlphaFoldDB" id="A0A2T5J7C7"/>
<dbReference type="InterPro" id="IPR039426">
    <property type="entry name" value="TonB-dep_rcpt-like"/>
</dbReference>
<keyword evidence="6 10" id="KW-0798">TonB box</keyword>
<dbReference type="InterPro" id="IPR000531">
    <property type="entry name" value="Beta-barrel_TonB"/>
</dbReference>
<evidence type="ECO:0000256" key="9">
    <source>
        <dbReference type="PROSITE-ProRule" id="PRU01360"/>
    </source>
</evidence>
<comment type="similarity">
    <text evidence="9 10">Belongs to the TonB-dependent receptor family.</text>
</comment>
<dbReference type="Proteomes" id="UP000244168">
    <property type="component" value="Unassembled WGS sequence"/>
</dbReference>
<keyword evidence="14" id="KW-1185">Reference proteome</keyword>
<evidence type="ECO:0000256" key="7">
    <source>
        <dbReference type="ARBA" id="ARBA00023136"/>
    </source>
</evidence>
<dbReference type="PROSITE" id="PS52016">
    <property type="entry name" value="TONB_DEPENDENT_REC_3"/>
    <property type="match status" value="1"/>
</dbReference>
<evidence type="ECO:0000256" key="6">
    <source>
        <dbReference type="ARBA" id="ARBA00023077"/>
    </source>
</evidence>
<keyword evidence="2 9" id="KW-0813">Transport</keyword>
<evidence type="ECO:0000256" key="3">
    <source>
        <dbReference type="ARBA" id="ARBA00022452"/>
    </source>
</evidence>
<dbReference type="Pfam" id="PF13715">
    <property type="entry name" value="CarbopepD_reg_2"/>
    <property type="match status" value="1"/>
</dbReference>
<dbReference type="GO" id="GO:0009279">
    <property type="term" value="C:cell outer membrane"/>
    <property type="evidence" value="ECO:0007669"/>
    <property type="project" value="UniProtKB-SubCell"/>
</dbReference>
<keyword evidence="3 9" id="KW-1134">Transmembrane beta strand</keyword>
<dbReference type="Gene3D" id="2.40.170.20">
    <property type="entry name" value="TonB-dependent receptor, beta-barrel domain"/>
    <property type="match status" value="1"/>
</dbReference>
<comment type="subcellular location">
    <subcellularLocation>
        <location evidence="1 9">Cell outer membrane</location>
        <topology evidence="1 9">Multi-pass membrane protein</topology>
    </subcellularLocation>
</comment>
<organism evidence="13 14">
    <name type="scientific">Mucilaginibacter yixingensis</name>
    <dbReference type="NCBI Taxonomy" id="1295612"/>
    <lineage>
        <taxon>Bacteria</taxon>
        <taxon>Pseudomonadati</taxon>
        <taxon>Bacteroidota</taxon>
        <taxon>Sphingobacteriia</taxon>
        <taxon>Sphingobacteriales</taxon>
        <taxon>Sphingobacteriaceae</taxon>
        <taxon>Mucilaginibacter</taxon>
    </lineage>
</organism>
<dbReference type="PANTHER" id="PTHR30069">
    <property type="entry name" value="TONB-DEPENDENT OUTER MEMBRANE RECEPTOR"/>
    <property type="match status" value="1"/>
</dbReference>
<dbReference type="SUPFAM" id="SSF49464">
    <property type="entry name" value="Carboxypeptidase regulatory domain-like"/>
    <property type="match status" value="1"/>
</dbReference>
<dbReference type="InterPro" id="IPR008969">
    <property type="entry name" value="CarboxyPept-like_regulatory"/>
</dbReference>
<comment type="caution">
    <text evidence="13">The sequence shown here is derived from an EMBL/GenBank/DDBJ whole genome shotgun (WGS) entry which is preliminary data.</text>
</comment>
<evidence type="ECO:0000256" key="4">
    <source>
        <dbReference type="ARBA" id="ARBA00022692"/>
    </source>
</evidence>
<dbReference type="PROSITE" id="PS01156">
    <property type="entry name" value="TONB_DEPENDENT_REC_2"/>
    <property type="match status" value="1"/>
</dbReference>
<proteinExistence type="inferred from homology"/>
<dbReference type="SUPFAM" id="SSF56935">
    <property type="entry name" value="Porins"/>
    <property type="match status" value="1"/>
</dbReference>
<dbReference type="Pfam" id="PF00593">
    <property type="entry name" value="TonB_dep_Rec_b-barrel"/>
    <property type="match status" value="1"/>
</dbReference>
<name>A0A2T5J7C7_9SPHI</name>
<protein>
    <submittedName>
        <fullName evidence="13">Outer membrane receptor protein involved in Fe transport</fullName>
    </submittedName>
</protein>
<accession>A0A2T5J7C7</accession>
<dbReference type="InterPro" id="IPR036942">
    <property type="entry name" value="Beta-barrel_TonB_sf"/>
</dbReference>
<feature type="domain" description="TonB-dependent receptor plug" evidence="12">
    <location>
        <begin position="102"/>
        <end position="201"/>
    </location>
</feature>
<dbReference type="GO" id="GO:0015344">
    <property type="term" value="F:siderophore uptake transmembrane transporter activity"/>
    <property type="evidence" value="ECO:0007669"/>
    <property type="project" value="TreeGrafter"/>
</dbReference>